<protein>
    <submittedName>
        <fullName evidence="1">Uncharacterized protein</fullName>
    </submittedName>
</protein>
<proteinExistence type="predicted"/>
<sequence length="78" mass="8764">MLGAEMEVRGQEGGEGVLSISARIIYKSDRQSGQIKRVIATAIRTWDTEICVDLFVELTRECAAWLKIISRLVVRKQA</sequence>
<dbReference type="AlphaFoldDB" id="A0A0V1AP76"/>
<dbReference type="EMBL" id="JYDH01000377">
    <property type="protein sequence ID" value="KRY26614.1"/>
    <property type="molecule type" value="Genomic_DNA"/>
</dbReference>
<dbReference type="Proteomes" id="UP000054776">
    <property type="component" value="Unassembled WGS sequence"/>
</dbReference>
<reference evidence="1 2" key="1">
    <citation type="submission" date="2015-01" db="EMBL/GenBank/DDBJ databases">
        <title>Evolution of Trichinella species and genotypes.</title>
        <authorList>
            <person name="Korhonen P.K."/>
            <person name="Edoardo P."/>
            <person name="Giuseppe L.R."/>
            <person name="Gasser R.B."/>
        </authorList>
    </citation>
    <scope>NUCLEOTIDE SEQUENCE [LARGE SCALE GENOMIC DNA]</scope>
    <source>
        <strain evidence="1">ISS3</strain>
    </source>
</reference>
<dbReference type="InParanoid" id="A0A0V1AP76"/>
<comment type="caution">
    <text evidence="1">The sequence shown here is derived from an EMBL/GenBank/DDBJ whole genome shotgun (WGS) entry which is preliminary data.</text>
</comment>
<evidence type="ECO:0000313" key="1">
    <source>
        <dbReference type="EMBL" id="KRY26614.1"/>
    </source>
</evidence>
<name>A0A0V1AP76_TRISP</name>
<accession>A0A0V1AP76</accession>
<keyword evidence="2" id="KW-1185">Reference proteome</keyword>
<evidence type="ECO:0000313" key="2">
    <source>
        <dbReference type="Proteomes" id="UP000054776"/>
    </source>
</evidence>
<organism evidence="1 2">
    <name type="scientific">Trichinella spiralis</name>
    <name type="common">Trichina worm</name>
    <dbReference type="NCBI Taxonomy" id="6334"/>
    <lineage>
        <taxon>Eukaryota</taxon>
        <taxon>Metazoa</taxon>
        <taxon>Ecdysozoa</taxon>
        <taxon>Nematoda</taxon>
        <taxon>Enoplea</taxon>
        <taxon>Dorylaimia</taxon>
        <taxon>Trichinellida</taxon>
        <taxon>Trichinellidae</taxon>
        <taxon>Trichinella</taxon>
    </lineage>
</organism>
<gene>
    <name evidence="1" type="ORF">T01_14603</name>
</gene>